<keyword evidence="2" id="KW-0547">Nucleotide-binding</keyword>
<dbReference type="PROSITE" id="PS00211">
    <property type="entry name" value="ABC_TRANSPORTER_1"/>
    <property type="match status" value="1"/>
</dbReference>
<dbReference type="Proteomes" id="UP000680638">
    <property type="component" value="Unassembled WGS sequence"/>
</dbReference>
<dbReference type="Gene3D" id="3.40.50.300">
    <property type="entry name" value="P-loop containing nucleotide triphosphate hydrolases"/>
    <property type="match status" value="1"/>
</dbReference>
<dbReference type="GO" id="GO:0005524">
    <property type="term" value="F:ATP binding"/>
    <property type="evidence" value="ECO:0007669"/>
    <property type="project" value="UniProtKB-KW"/>
</dbReference>
<evidence type="ECO:0000259" key="4">
    <source>
        <dbReference type="PROSITE" id="PS50893"/>
    </source>
</evidence>
<comment type="caution">
    <text evidence="5">The sequence shown here is derived from an EMBL/GenBank/DDBJ whole genome shotgun (WGS) entry which is preliminary data.</text>
</comment>
<gene>
    <name evidence="5" type="ORF">J21TS3_17410</name>
</gene>
<dbReference type="InterPro" id="IPR027417">
    <property type="entry name" value="P-loop_NTPase"/>
</dbReference>
<feature type="domain" description="ABC transporter" evidence="4">
    <location>
        <begin position="15"/>
        <end position="235"/>
    </location>
</feature>
<proteinExistence type="predicted"/>
<keyword evidence="1" id="KW-0813">Transport</keyword>
<evidence type="ECO:0000256" key="3">
    <source>
        <dbReference type="ARBA" id="ARBA00022840"/>
    </source>
</evidence>
<dbReference type="InterPro" id="IPR017871">
    <property type="entry name" value="ABC_transporter-like_CS"/>
</dbReference>
<dbReference type="PANTHER" id="PTHR42939">
    <property type="entry name" value="ABC TRANSPORTER ATP-BINDING PROTEIN ALBC-RELATED"/>
    <property type="match status" value="1"/>
</dbReference>
<evidence type="ECO:0000313" key="6">
    <source>
        <dbReference type="Proteomes" id="UP000680638"/>
    </source>
</evidence>
<dbReference type="SUPFAM" id="SSF52540">
    <property type="entry name" value="P-loop containing nucleoside triphosphate hydrolases"/>
    <property type="match status" value="1"/>
</dbReference>
<accession>A0ABQ4LUH8</accession>
<evidence type="ECO:0000313" key="5">
    <source>
        <dbReference type="EMBL" id="GIO66920.1"/>
    </source>
</evidence>
<dbReference type="PROSITE" id="PS50893">
    <property type="entry name" value="ABC_TRANSPORTER_2"/>
    <property type="match status" value="1"/>
</dbReference>
<keyword evidence="3 5" id="KW-0067">ATP-binding</keyword>
<organism evidence="5 6">
    <name type="scientific">Paenibacillus cookii</name>
    <dbReference type="NCBI Taxonomy" id="157839"/>
    <lineage>
        <taxon>Bacteria</taxon>
        <taxon>Bacillati</taxon>
        <taxon>Bacillota</taxon>
        <taxon>Bacilli</taxon>
        <taxon>Bacillales</taxon>
        <taxon>Paenibacillaceae</taxon>
        <taxon>Paenibacillus</taxon>
    </lineage>
</organism>
<dbReference type="InterPro" id="IPR003593">
    <property type="entry name" value="AAA+_ATPase"/>
</dbReference>
<dbReference type="InterPro" id="IPR003439">
    <property type="entry name" value="ABC_transporter-like_ATP-bd"/>
</dbReference>
<reference evidence="5 6" key="1">
    <citation type="submission" date="2021-03" db="EMBL/GenBank/DDBJ databases">
        <title>Antimicrobial resistance genes in bacteria isolated from Japanese honey, and their potential for conferring macrolide and lincosamide resistance in the American foulbrood pathogen Paenibacillus larvae.</title>
        <authorList>
            <person name="Okamoto M."/>
            <person name="Kumagai M."/>
            <person name="Kanamori H."/>
            <person name="Takamatsu D."/>
        </authorList>
    </citation>
    <scope>NUCLEOTIDE SEQUENCE [LARGE SCALE GENOMIC DNA]</scope>
    <source>
        <strain evidence="5 6">J21TS3</strain>
    </source>
</reference>
<dbReference type="EMBL" id="BORW01000006">
    <property type="protein sequence ID" value="GIO66920.1"/>
    <property type="molecule type" value="Genomic_DNA"/>
</dbReference>
<dbReference type="PANTHER" id="PTHR42939:SF1">
    <property type="entry name" value="ABC TRANSPORTER ATP-BINDING PROTEIN ALBC-RELATED"/>
    <property type="match status" value="1"/>
</dbReference>
<name>A0ABQ4LUH8_9BACL</name>
<protein>
    <submittedName>
        <fullName evidence="5">ABC transporter ATP-binding protein</fullName>
    </submittedName>
</protein>
<dbReference type="SMART" id="SM00382">
    <property type="entry name" value="AAA"/>
    <property type="match status" value="1"/>
</dbReference>
<evidence type="ECO:0000256" key="1">
    <source>
        <dbReference type="ARBA" id="ARBA00022448"/>
    </source>
</evidence>
<dbReference type="InterPro" id="IPR051782">
    <property type="entry name" value="ABC_Transporter_VariousFunc"/>
</dbReference>
<keyword evidence="6" id="KW-1185">Reference proteome</keyword>
<dbReference type="Pfam" id="PF00005">
    <property type="entry name" value="ABC_tran"/>
    <property type="match status" value="1"/>
</dbReference>
<evidence type="ECO:0000256" key="2">
    <source>
        <dbReference type="ARBA" id="ARBA00022741"/>
    </source>
</evidence>
<sequence>MADKREAEGRDDGLVILRDTVKTYNGRNVLHNISLKVRQGECIALIGKNGSGKSTLLRLLAGLSRPASGTRTVPGGSLRIGYVPERFPPIVFTPWEFLSSTAAVRGLDKHAAEEELNVLLRQLDMEHAMHVKMNQFSKGMLQKINLIQAIAGKPDLLLLDEPLSGLDVKAQENLLHVLLAQKRSGTAIVMSVHESKLIERAADRVLLIQEGRIVKESREERWQPGAVAEVSARIPGPEALAEIAAHPGVADCTPDSDVYLLQVEEGSIDQVLRIILDRGGSVLSVIPAEGIDARMGERLQAAAR</sequence>
<dbReference type="RefSeq" id="WP_212949003.1">
    <property type="nucleotide sequence ID" value="NZ_BORW01000006.1"/>
</dbReference>